<organism evidence="2 3">
    <name type="scientific">Thiothrix winogradskyi</name>
    <dbReference type="NCBI Taxonomy" id="96472"/>
    <lineage>
        <taxon>Bacteria</taxon>
        <taxon>Pseudomonadati</taxon>
        <taxon>Pseudomonadota</taxon>
        <taxon>Gammaproteobacteria</taxon>
        <taxon>Thiotrichales</taxon>
        <taxon>Thiotrichaceae</taxon>
        <taxon>Thiothrix</taxon>
    </lineage>
</organism>
<protein>
    <submittedName>
        <fullName evidence="2">DsrE family protein</fullName>
    </submittedName>
</protein>
<dbReference type="SUPFAM" id="SSF75169">
    <property type="entry name" value="DsrEFH-like"/>
    <property type="match status" value="1"/>
</dbReference>
<feature type="signal peptide" evidence="1">
    <location>
        <begin position="1"/>
        <end position="21"/>
    </location>
</feature>
<dbReference type="InterPro" id="IPR027396">
    <property type="entry name" value="DsrEFH-like"/>
</dbReference>
<proteinExistence type="predicted"/>
<dbReference type="Pfam" id="PF02635">
    <property type="entry name" value="DsrE"/>
    <property type="match status" value="1"/>
</dbReference>
<dbReference type="Gene3D" id="3.40.1260.10">
    <property type="entry name" value="DsrEFH-like"/>
    <property type="match status" value="1"/>
</dbReference>
<name>A0ABY3SYW8_9GAMM</name>
<feature type="chain" id="PRO_5045385549" evidence="1">
    <location>
        <begin position="22"/>
        <end position="171"/>
    </location>
</feature>
<dbReference type="InterPro" id="IPR003787">
    <property type="entry name" value="Sulphur_relay_DsrE/F-like"/>
</dbReference>
<evidence type="ECO:0000256" key="1">
    <source>
        <dbReference type="SAM" id="SignalP"/>
    </source>
</evidence>
<accession>A0ABY3SYW8</accession>
<keyword evidence="1" id="KW-0732">Signal</keyword>
<keyword evidence="3" id="KW-1185">Reference proteome</keyword>
<evidence type="ECO:0000313" key="3">
    <source>
        <dbReference type="Proteomes" id="UP001054801"/>
    </source>
</evidence>
<sequence>MKSLGKLLLVSALLFSPALWAESPKPSEAAKPNDSDALQGVEKGKVIFDINMNSAEKLPLYLMVIQETVEDLKRQGVEPDVVLAFRGLSVKLISKDRENMELTDYEHLDKIATQIADLQKQKGVRMEACSVATRLFEVDNAKLLDGIKPVGNTFVSLTGYQAQGYANIPIY</sequence>
<gene>
    <name evidence="2" type="ORF">L2Y54_01360</name>
</gene>
<evidence type="ECO:0000313" key="2">
    <source>
        <dbReference type="EMBL" id="UJS24711.1"/>
    </source>
</evidence>
<dbReference type="RefSeq" id="WP_236499376.1">
    <property type="nucleotide sequence ID" value="NZ_CP091244.1"/>
</dbReference>
<dbReference type="Proteomes" id="UP001054801">
    <property type="component" value="Chromosome"/>
</dbReference>
<dbReference type="EMBL" id="CP091244">
    <property type="protein sequence ID" value="UJS24711.1"/>
    <property type="molecule type" value="Genomic_DNA"/>
</dbReference>
<reference evidence="2" key="1">
    <citation type="journal article" date="2022" name="Microorganisms">
        <title>Two New Species of Filamentous Sulfur Bacteria of the Genus Thiothrix, Thiothrix winogradskyi sp. nov. and 'Candidatus Thiothrix sulfatifontis' sp. nov.</title>
        <authorList>
            <person name="Ravin N.V."/>
            <person name="Rossetti S."/>
            <person name="Beletsky A.V."/>
            <person name="Kadnikov V.V."/>
            <person name="Rudenko T.S."/>
            <person name="Smolyakov D.D."/>
            <person name="Moskvitina M.I."/>
            <person name="Gureeva M.V."/>
            <person name="Mardanov A.V."/>
            <person name="Grabovich M.Y."/>
        </authorList>
    </citation>
    <scope>NUCLEOTIDE SEQUENCE</scope>
    <source>
        <strain evidence="2">CT3</strain>
    </source>
</reference>